<dbReference type="FunFam" id="3.20.20.80:FF:000120">
    <property type="entry name" value="Alpha-amylase A"/>
    <property type="match status" value="1"/>
</dbReference>
<gene>
    <name evidence="19" type="ORF">UA08_08091</name>
</gene>
<feature type="chain" id="PRO_5012149423" description="alpha-amylase" evidence="17">
    <location>
        <begin position="20"/>
        <end position="552"/>
    </location>
</feature>
<evidence type="ECO:0000313" key="19">
    <source>
        <dbReference type="EMBL" id="OKL56612.1"/>
    </source>
</evidence>
<dbReference type="CDD" id="cd11319">
    <property type="entry name" value="AmyAc_euk_AmyA"/>
    <property type="match status" value="1"/>
</dbReference>
<organism evidence="19 20">
    <name type="scientific">Talaromyces atroroseus</name>
    <dbReference type="NCBI Taxonomy" id="1441469"/>
    <lineage>
        <taxon>Eukaryota</taxon>
        <taxon>Fungi</taxon>
        <taxon>Dikarya</taxon>
        <taxon>Ascomycota</taxon>
        <taxon>Pezizomycotina</taxon>
        <taxon>Eurotiomycetes</taxon>
        <taxon>Eurotiomycetidae</taxon>
        <taxon>Eurotiales</taxon>
        <taxon>Trichocomaceae</taxon>
        <taxon>Talaromyces</taxon>
        <taxon>Talaromyces sect. Trachyspermi</taxon>
    </lineage>
</organism>
<evidence type="ECO:0000256" key="11">
    <source>
        <dbReference type="ARBA" id="ARBA00023295"/>
    </source>
</evidence>
<evidence type="ECO:0000256" key="9">
    <source>
        <dbReference type="ARBA" id="ARBA00023180"/>
    </source>
</evidence>
<evidence type="ECO:0000256" key="16">
    <source>
        <dbReference type="SAM" id="Phobius"/>
    </source>
</evidence>
<keyword evidence="16" id="KW-1133">Transmembrane helix</keyword>
<dbReference type="GO" id="GO:0004556">
    <property type="term" value="F:alpha-amylase activity"/>
    <property type="evidence" value="ECO:0007669"/>
    <property type="project" value="UniProtKB-EC"/>
</dbReference>
<dbReference type="AlphaFoldDB" id="A0A225A7T3"/>
<evidence type="ECO:0000256" key="10">
    <source>
        <dbReference type="ARBA" id="ARBA00023277"/>
    </source>
</evidence>
<dbReference type="Gene3D" id="3.20.20.80">
    <property type="entry name" value="Glycosidases"/>
    <property type="match status" value="1"/>
</dbReference>
<keyword evidence="6" id="KW-0378">Hydrolase</keyword>
<sequence>MNFLYFLSIAIIFSAEALAASADDWAKRSIYQVITDRYARPTESNDNCNITKYCGGTWSGLVSKLDYIQDMGFTAVQISPIQENLPQDTIYGEAFHGYWPQNLYELNDHFGTADDLKNLVSELHKRDMYLMVDVVANELAYNIGPTNMTISTPIDYSSFVPFNRSSDFNTFCPIVDWANQTQFTSCWLGYEGVATPRIKTTDPAIAATLEQWIGDLIDTYEIDGIRVDGAKQIESSFFPNFTKSANVYAMGEVYDYDATFLCDFQNLTSGLENYALYTKIIDAFTAGKMAELVSMVGELRQACQAPQYLANFIENQDNPRFASLTEDIALAKNALAFTILSDGIPKMYYGQEQHLPGNYSPYNRQALWPTEYDTSVELYNVTATLNKLRNHAIAIDDHYVTNWSSILYTDGSTYATRKGPNGAHILAVLSNQGLQGGDYTLEVHGAADPGTNLTEVTMCNSSVVAGENGTITVPMGQGQPRVYFPTFNMNGSGLCNFPSSPSSLTTSSGSSNMSSTGMPLATSSQSYGAGARLEISLWMILFVLFLSVMVIS</sequence>
<feature type="binding site" evidence="15">
    <location>
        <position position="364"/>
    </location>
    <ligand>
        <name>substrate</name>
    </ligand>
</feature>
<evidence type="ECO:0000256" key="3">
    <source>
        <dbReference type="ARBA" id="ARBA00008061"/>
    </source>
</evidence>
<feature type="site" description="Transition state stabilizer" evidence="13">
    <location>
        <position position="317"/>
    </location>
</feature>
<evidence type="ECO:0000256" key="17">
    <source>
        <dbReference type="SAM" id="SignalP"/>
    </source>
</evidence>
<dbReference type="EMBL" id="LFMY01000014">
    <property type="protein sequence ID" value="OKL56612.1"/>
    <property type="molecule type" value="Genomic_DNA"/>
</dbReference>
<feature type="disulfide bond" evidence="14">
    <location>
        <begin position="172"/>
        <end position="186"/>
    </location>
</feature>
<evidence type="ECO:0000256" key="5">
    <source>
        <dbReference type="ARBA" id="ARBA00022723"/>
    </source>
</evidence>
<comment type="cofactor">
    <cofactor evidence="2">
        <name>Ca(2+)</name>
        <dbReference type="ChEBI" id="CHEBI:29108"/>
    </cofactor>
</comment>
<name>A0A225A7T3_TALAT</name>
<feature type="domain" description="Glycosyl hydrolase family 13 catalytic" evidence="18">
    <location>
        <begin position="32"/>
        <end position="389"/>
    </location>
</feature>
<feature type="disulfide bond" evidence="14">
    <location>
        <begin position="262"/>
        <end position="303"/>
    </location>
</feature>
<keyword evidence="20" id="KW-1185">Reference proteome</keyword>
<dbReference type="SUPFAM" id="SSF51445">
    <property type="entry name" value="(Trans)glycosidases"/>
    <property type="match status" value="1"/>
</dbReference>
<keyword evidence="9" id="KW-0325">Glycoprotein</keyword>
<dbReference type="PIRSF" id="PIRSF001024">
    <property type="entry name" value="Alph-amyl_fung"/>
    <property type="match status" value="1"/>
</dbReference>
<dbReference type="PANTHER" id="PTHR10357:SF208">
    <property type="entry name" value="ALPHA-AMYLASE"/>
    <property type="match status" value="1"/>
</dbReference>
<comment type="caution">
    <text evidence="19">The sequence shown here is derived from an EMBL/GenBank/DDBJ whole genome shotgun (WGS) entry which is preliminary data.</text>
</comment>
<evidence type="ECO:0000313" key="20">
    <source>
        <dbReference type="Proteomes" id="UP000214365"/>
    </source>
</evidence>
<dbReference type="InterPro" id="IPR006047">
    <property type="entry name" value="GH13_cat_dom"/>
</dbReference>
<dbReference type="GO" id="GO:0005509">
    <property type="term" value="F:calcium ion binding"/>
    <property type="evidence" value="ECO:0007669"/>
    <property type="project" value="InterPro"/>
</dbReference>
<feature type="disulfide bond" evidence="14">
    <location>
        <begin position="459"/>
        <end position="495"/>
    </location>
</feature>
<keyword evidence="5" id="KW-0479">Metal-binding</keyword>
<proteinExistence type="inferred from homology"/>
<protein>
    <recommendedName>
        <fullName evidence="4">alpha-amylase</fullName>
        <ecNumber evidence="4">3.2.1.1</ecNumber>
    </recommendedName>
</protein>
<feature type="binding site" evidence="15">
    <location>
        <position position="99"/>
    </location>
    <ligand>
        <name>substrate</name>
    </ligand>
</feature>
<feature type="disulfide bond" evidence="14">
    <location>
        <begin position="48"/>
        <end position="54"/>
    </location>
</feature>
<keyword evidence="17" id="KW-0732">Signal</keyword>
<evidence type="ECO:0000256" key="15">
    <source>
        <dbReference type="PIRSR" id="PIRSR001024-5"/>
    </source>
</evidence>
<dbReference type="STRING" id="1441469.A0A225A7T3"/>
<evidence type="ECO:0000256" key="13">
    <source>
        <dbReference type="PIRSR" id="PIRSR001024-2"/>
    </source>
</evidence>
<dbReference type="EC" id="3.2.1.1" evidence="4"/>
<dbReference type="SMART" id="SM00642">
    <property type="entry name" value="Aamy"/>
    <property type="match status" value="1"/>
</dbReference>
<dbReference type="GeneID" id="31007847"/>
<evidence type="ECO:0000256" key="4">
    <source>
        <dbReference type="ARBA" id="ARBA00012595"/>
    </source>
</evidence>
<accession>A0A225A7T3</accession>
<evidence type="ECO:0000256" key="1">
    <source>
        <dbReference type="ARBA" id="ARBA00000548"/>
    </source>
</evidence>
<evidence type="ECO:0000256" key="8">
    <source>
        <dbReference type="ARBA" id="ARBA00023157"/>
    </source>
</evidence>
<keyword evidence="7" id="KW-0106">Calcium</keyword>
<dbReference type="RefSeq" id="XP_020116733.1">
    <property type="nucleotide sequence ID" value="XM_020263295.1"/>
</dbReference>
<evidence type="ECO:0000256" key="6">
    <source>
        <dbReference type="ARBA" id="ARBA00022801"/>
    </source>
</evidence>
<keyword evidence="8 14" id="KW-1015">Disulfide bond</keyword>
<feature type="active site" description="Nucleophile" evidence="12">
    <location>
        <position position="228"/>
    </location>
</feature>
<dbReference type="Pfam" id="PF09260">
    <property type="entry name" value="A_amylase_dom_C"/>
    <property type="match status" value="1"/>
</dbReference>
<evidence type="ECO:0000256" key="2">
    <source>
        <dbReference type="ARBA" id="ARBA00001913"/>
    </source>
</evidence>
<evidence type="ECO:0000256" key="14">
    <source>
        <dbReference type="PIRSR" id="PIRSR001024-4"/>
    </source>
</evidence>
<dbReference type="Proteomes" id="UP000214365">
    <property type="component" value="Unassembled WGS sequence"/>
</dbReference>
<dbReference type="InterPro" id="IPR013777">
    <property type="entry name" value="A-amylase-like"/>
</dbReference>
<feature type="signal peptide" evidence="17">
    <location>
        <begin position="1"/>
        <end position="19"/>
    </location>
</feature>
<feature type="binding site" evidence="15">
    <location>
        <position position="317"/>
    </location>
    <ligand>
        <name>substrate</name>
    </ligand>
</feature>
<dbReference type="InterPro" id="IPR013780">
    <property type="entry name" value="Glyco_hydro_b"/>
</dbReference>
<evidence type="ECO:0000259" key="18">
    <source>
        <dbReference type="SMART" id="SM00642"/>
    </source>
</evidence>
<comment type="similarity">
    <text evidence="3">Belongs to the glycosyl hydrolase 13 family.</text>
</comment>
<feature type="binding site" evidence="15">
    <location>
        <position position="226"/>
    </location>
    <ligand>
        <name>substrate</name>
    </ligand>
</feature>
<evidence type="ECO:0000256" key="12">
    <source>
        <dbReference type="PIRSR" id="PIRSR001024-1"/>
    </source>
</evidence>
<dbReference type="GO" id="GO:0016052">
    <property type="term" value="P:carbohydrate catabolic process"/>
    <property type="evidence" value="ECO:0007669"/>
    <property type="project" value="InterPro"/>
</dbReference>
<dbReference type="Pfam" id="PF00128">
    <property type="entry name" value="Alpha-amylase"/>
    <property type="match status" value="1"/>
</dbReference>
<keyword evidence="11" id="KW-0326">Glycosidase</keyword>
<dbReference type="InterPro" id="IPR017853">
    <property type="entry name" value="GH"/>
</dbReference>
<evidence type="ECO:0000256" key="7">
    <source>
        <dbReference type="ARBA" id="ARBA00022837"/>
    </source>
</evidence>
<dbReference type="Gene3D" id="2.60.40.1180">
    <property type="entry name" value="Golgi alpha-mannosidase II"/>
    <property type="match status" value="1"/>
</dbReference>
<dbReference type="OrthoDB" id="204980at2759"/>
<dbReference type="SUPFAM" id="SSF51011">
    <property type="entry name" value="Glycosyl hydrolase domain"/>
    <property type="match status" value="1"/>
</dbReference>
<keyword evidence="16" id="KW-0812">Transmembrane</keyword>
<dbReference type="InterPro" id="IPR015340">
    <property type="entry name" value="A_amylase_C_dom"/>
</dbReference>
<feature type="active site" description="Proton donor" evidence="12">
    <location>
        <position position="252"/>
    </location>
</feature>
<comment type="catalytic activity">
    <reaction evidence="1">
        <text>Endohydrolysis of (1-&gt;4)-alpha-D-glucosidic linkages in polysaccharides containing three or more (1-&gt;4)-alpha-linked D-glucose units.</text>
        <dbReference type="EC" id="3.2.1.1"/>
    </reaction>
</comment>
<feature type="transmembrane region" description="Helical" evidence="16">
    <location>
        <begin position="535"/>
        <end position="551"/>
    </location>
</feature>
<keyword evidence="10" id="KW-0119">Carbohydrate metabolism</keyword>
<dbReference type="PANTHER" id="PTHR10357">
    <property type="entry name" value="ALPHA-AMYLASE FAMILY MEMBER"/>
    <property type="match status" value="1"/>
</dbReference>
<reference evidence="19 20" key="1">
    <citation type="submission" date="2015-06" db="EMBL/GenBank/DDBJ databases">
        <title>Talaromyces atroroseus IBT 11181 draft genome.</title>
        <authorList>
            <person name="Rasmussen K.B."/>
            <person name="Rasmussen S."/>
            <person name="Petersen B."/>
            <person name="Sicheritz-Ponten T."/>
            <person name="Mortensen U.H."/>
            <person name="Thrane U."/>
        </authorList>
    </citation>
    <scope>NUCLEOTIDE SEQUENCE [LARGE SCALE GENOMIC DNA]</scope>
    <source>
        <strain evidence="19 20">IBT 11181</strain>
    </source>
</reference>
<keyword evidence="16" id="KW-0472">Membrane</keyword>